<evidence type="ECO:0000313" key="2">
    <source>
        <dbReference type="Proteomes" id="UP000036403"/>
    </source>
</evidence>
<dbReference type="PaxDb" id="67767-A0A0J7KC39"/>
<proteinExistence type="predicted"/>
<dbReference type="AlphaFoldDB" id="A0A0J7KC39"/>
<organism evidence="1 2">
    <name type="scientific">Lasius niger</name>
    <name type="common">Black garden ant</name>
    <dbReference type="NCBI Taxonomy" id="67767"/>
    <lineage>
        <taxon>Eukaryota</taxon>
        <taxon>Metazoa</taxon>
        <taxon>Ecdysozoa</taxon>
        <taxon>Arthropoda</taxon>
        <taxon>Hexapoda</taxon>
        <taxon>Insecta</taxon>
        <taxon>Pterygota</taxon>
        <taxon>Neoptera</taxon>
        <taxon>Endopterygota</taxon>
        <taxon>Hymenoptera</taxon>
        <taxon>Apocrita</taxon>
        <taxon>Aculeata</taxon>
        <taxon>Formicoidea</taxon>
        <taxon>Formicidae</taxon>
        <taxon>Formicinae</taxon>
        <taxon>Lasius</taxon>
        <taxon>Lasius</taxon>
    </lineage>
</organism>
<accession>A0A0J7KC39</accession>
<dbReference type="PANTHER" id="PTHR47331:SF5">
    <property type="entry name" value="RIBONUCLEASE H"/>
    <property type="match status" value="1"/>
</dbReference>
<protein>
    <recommendedName>
        <fullName evidence="3">Peptidase aspartic putative domain-containing protein</fullName>
    </recommendedName>
</protein>
<reference evidence="1 2" key="1">
    <citation type="submission" date="2015-04" db="EMBL/GenBank/DDBJ databases">
        <title>Lasius niger genome sequencing.</title>
        <authorList>
            <person name="Konorov E.A."/>
            <person name="Nikitin M.A."/>
            <person name="Kirill M.V."/>
            <person name="Chang P."/>
        </authorList>
    </citation>
    <scope>NUCLEOTIDE SEQUENCE [LARGE SCALE GENOMIC DNA]</scope>
    <source>
        <tissue evidence="1">Whole</tissue>
    </source>
</reference>
<dbReference type="EMBL" id="LBMM01009906">
    <property type="protein sequence ID" value="KMQ87801.1"/>
    <property type="molecule type" value="Genomic_DNA"/>
</dbReference>
<evidence type="ECO:0008006" key="3">
    <source>
        <dbReference type="Google" id="ProtNLM"/>
    </source>
</evidence>
<name>A0A0J7KC39_LASNI</name>
<keyword evidence="2" id="KW-1185">Reference proteome</keyword>
<dbReference type="Proteomes" id="UP000036403">
    <property type="component" value="Unassembled WGS sequence"/>
</dbReference>
<gene>
    <name evidence="1" type="ORF">RF55_12825</name>
</gene>
<comment type="caution">
    <text evidence="1">The sequence shown here is derived from an EMBL/GenBank/DDBJ whole genome shotgun (WGS) entry which is preliminary data.</text>
</comment>
<dbReference type="PANTHER" id="PTHR47331">
    <property type="entry name" value="PHD-TYPE DOMAIN-CONTAINING PROTEIN"/>
    <property type="match status" value="1"/>
</dbReference>
<evidence type="ECO:0000313" key="1">
    <source>
        <dbReference type="EMBL" id="KMQ87801.1"/>
    </source>
</evidence>
<dbReference type="OrthoDB" id="5986643at2759"/>
<sequence length="257" mass="29219">MLCDEYKKKSSSERRLFVDGNQLCANCLGKHKINLASADAIDILLGADVYARILCNELRKGTELQPVAQKTIFGWILLGKIKAKENDDVTTHQCTVNDSLSTLIRSFWEQEKLPRLPLPLTAEEQECEDLFVRTHTRNADGRYVVRLLVRATLPDLSKTRTAAIRSLFHQEKRFLKDKQFHKLYEDFMDTYETLNHMSKLNSDTTSQGGGASSSRGAERIEFVHSPAGRLQWYMDGSHRHILKSTPHGRTESITGPD</sequence>